<dbReference type="GO" id="GO:0006730">
    <property type="term" value="P:one-carbon metabolic process"/>
    <property type="evidence" value="ECO:0007669"/>
    <property type="project" value="UniProtKB-KW"/>
</dbReference>
<dbReference type="InterPro" id="IPR001474">
    <property type="entry name" value="GTP_CycHdrlase_I"/>
</dbReference>
<comment type="caution">
    <text evidence="10">The sequence shown here is derived from an EMBL/GenBank/DDBJ whole genome shotgun (WGS) entry which is preliminary data.</text>
</comment>
<comment type="catalytic activity">
    <reaction evidence="1">
        <text>GTP + H2O = 7,8-dihydroneopterin 3'-triphosphate + formate + H(+)</text>
        <dbReference type="Rhea" id="RHEA:17473"/>
        <dbReference type="ChEBI" id="CHEBI:15377"/>
        <dbReference type="ChEBI" id="CHEBI:15378"/>
        <dbReference type="ChEBI" id="CHEBI:15740"/>
        <dbReference type="ChEBI" id="CHEBI:37565"/>
        <dbReference type="ChEBI" id="CHEBI:58462"/>
        <dbReference type="EC" id="3.5.4.16"/>
    </reaction>
</comment>
<keyword evidence="11" id="KW-1185">Reference proteome</keyword>
<evidence type="ECO:0000256" key="1">
    <source>
        <dbReference type="ARBA" id="ARBA00001052"/>
    </source>
</evidence>
<evidence type="ECO:0000313" key="11">
    <source>
        <dbReference type="Proteomes" id="UP000326907"/>
    </source>
</evidence>
<dbReference type="GO" id="GO:0008270">
    <property type="term" value="F:zinc ion binding"/>
    <property type="evidence" value="ECO:0007669"/>
    <property type="project" value="TreeGrafter"/>
</dbReference>
<evidence type="ECO:0000256" key="8">
    <source>
        <dbReference type="SAM" id="MobiDB-lite"/>
    </source>
</evidence>
<feature type="region of interest" description="Disordered" evidence="8">
    <location>
        <begin position="1"/>
        <end position="20"/>
    </location>
</feature>
<dbReference type="PANTHER" id="PTHR11109:SF7">
    <property type="entry name" value="GTP CYCLOHYDROLASE 1"/>
    <property type="match status" value="1"/>
</dbReference>
<dbReference type="EMBL" id="VYUA01000056">
    <property type="protein sequence ID" value="KAB2588184.1"/>
    <property type="molecule type" value="Genomic_DNA"/>
</dbReference>
<dbReference type="UniPathway" id="UPA00848">
    <property type="reaction ID" value="UER00151"/>
</dbReference>
<dbReference type="NCBIfam" id="NF006826">
    <property type="entry name" value="PRK09347.1-3"/>
    <property type="match status" value="1"/>
</dbReference>
<sequence length="210" mass="22684">MTISIASTAAPGSEAPLASSGPINERRVAELFTELLSELGEDPSREGLRDTPRRVAAMWQSFLSQDAPAATCFPESTVNGQLVIVSGMSVWSFCEHHMLPMNLVVTAGYLADGTVVGLSKFGRIAQHFAGRLQVQERFTRQMVSHLAGVVGHDNVAVTVQGVHQCMSMRGVRMEQARTTTVRKLGRFASDAALAHEYLTLTTTAQQGALR</sequence>
<dbReference type="Gene3D" id="3.30.1130.10">
    <property type="match status" value="1"/>
</dbReference>
<dbReference type="EC" id="3.5.4.16" evidence="3"/>
<evidence type="ECO:0000256" key="5">
    <source>
        <dbReference type="ARBA" id="ARBA00022563"/>
    </source>
</evidence>
<proteinExistence type="predicted"/>
<evidence type="ECO:0000256" key="3">
    <source>
        <dbReference type="ARBA" id="ARBA00012715"/>
    </source>
</evidence>
<feature type="domain" description="GTP cyclohydrolase I" evidence="9">
    <location>
        <begin position="30"/>
        <end position="200"/>
    </location>
</feature>
<evidence type="ECO:0000256" key="7">
    <source>
        <dbReference type="ARBA" id="ARBA00030854"/>
    </source>
</evidence>
<accession>A0A5N5EQ42</accession>
<protein>
    <recommendedName>
        <fullName evidence="4">GTP cyclohydrolase 1</fullName>
        <ecNumber evidence="3">3.5.4.16</ecNumber>
    </recommendedName>
    <alternativeName>
        <fullName evidence="7">GTP cyclohydrolase I</fullName>
    </alternativeName>
</protein>
<dbReference type="GO" id="GO:0005737">
    <property type="term" value="C:cytoplasm"/>
    <property type="evidence" value="ECO:0007669"/>
    <property type="project" value="TreeGrafter"/>
</dbReference>
<keyword evidence="6 10" id="KW-0378">Hydrolase</keyword>
<name>A0A5N5EQ42_9ACTN</name>
<dbReference type="GO" id="GO:0006729">
    <property type="term" value="P:tetrahydrobiopterin biosynthetic process"/>
    <property type="evidence" value="ECO:0007669"/>
    <property type="project" value="TreeGrafter"/>
</dbReference>
<evidence type="ECO:0000256" key="4">
    <source>
        <dbReference type="ARBA" id="ARBA00017272"/>
    </source>
</evidence>
<dbReference type="GO" id="GO:0046654">
    <property type="term" value="P:tetrahydrofolate biosynthetic process"/>
    <property type="evidence" value="ECO:0007669"/>
    <property type="project" value="InterPro"/>
</dbReference>
<dbReference type="Pfam" id="PF01227">
    <property type="entry name" value="GTP_cyclohydroI"/>
    <property type="match status" value="1"/>
</dbReference>
<dbReference type="InterPro" id="IPR020602">
    <property type="entry name" value="GTP_CycHdrlase_I_dom"/>
</dbReference>
<dbReference type="Gene3D" id="1.10.286.10">
    <property type="match status" value="1"/>
</dbReference>
<evidence type="ECO:0000313" key="10">
    <source>
        <dbReference type="EMBL" id="KAB2588184.1"/>
    </source>
</evidence>
<dbReference type="InterPro" id="IPR043134">
    <property type="entry name" value="GTP-CH-I_N"/>
</dbReference>
<dbReference type="Proteomes" id="UP000326907">
    <property type="component" value="Unassembled WGS sequence"/>
</dbReference>
<dbReference type="PANTHER" id="PTHR11109">
    <property type="entry name" value="GTP CYCLOHYDROLASE I"/>
    <property type="match status" value="1"/>
</dbReference>
<dbReference type="GO" id="GO:0005525">
    <property type="term" value="F:GTP binding"/>
    <property type="evidence" value="ECO:0007669"/>
    <property type="project" value="TreeGrafter"/>
</dbReference>
<evidence type="ECO:0000259" key="9">
    <source>
        <dbReference type="Pfam" id="PF01227"/>
    </source>
</evidence>
<keyword evidence="5" id="KW-0554">One-carbon metabolism</keyword>
<evidence type="ECO:0000256" key="6">
    <source>
        <dbReference type="ARBA" id="ARBA00022801"/>
    </source>
</evidence>
<dbReference type="AlphaFoldDB" id="A0A5N5EQ42"/>
<dbReference type="RefSeq" id="WP_151513630.1">
    <property type="nucleotide sequence ID" value="NZ_VYUA01000056.1"/>
</dbReference>
<organism evidence="10 11">
    <name type="scientific">Streptomyces arboris</name>
    <dbReference type="NCBI Taxonomy" id="2600619"/>
    <lineage>
        <taxon>Bacteria</taxon>
        <taxon>Bacillati</taxon>
        <taxon>Actinomycetota</taxon>
        <taxon>Actinomycetes</taxon>
        <taxon>Kitasatosporales</taxon>
        <taxon>Streptomycetaceae</taxon>
        <taxon>Streptomyces</taxon>
    </lineage>
</organism>
<reference evidence="10 11" key="1">
    <citation type="submission" date="2019-09" db="EMBL/GenBank/DDBJ databases">
        <authorList>
            <person name="Liu P."/>
        </authorList>
    </citation>
    <scope>NUCLEOTIDE SEQUENCE [LARGE SCALE GENOMIC DNA]</scope>
    <source>
        <strain evidence="10 11">TRM68085</strain>
    </source>
</reference>
<dbReference type="GO" id="GO:0003934">
    <property type="term" value="F:GTP cyclohydrolase I activity"/>
    <property type="evidence" value="ECO:0007669"/>
    <property type="project" value="UniProtKB-EC"/>
</dbReference>
<gene>
    <name evidence="10" type="primary">folE</name>
    <name evidence="10" type="ORF">F5983_33675</name>
</gene>
<dbReference type="SUPFAM" id="SSF55620">
    <property type="entry name" value="Tetrahydrobiopterin biosynthesis enzymes-like"/>
    <property type="match status" value="1"/>
</dbReference>
<evidence type="ECO:0000256" key="2">
    <source>
        <dbReference type="ARBA" id="ARBA00005080"/>
    </source>
</evidence>
<dbReference type="InterPro" id="IPR043133">
    <property type="entry name" value="GTP-CH-I_C/QueF"/>
</dbReference>
<comment type="pathway">
    <text evidence="2">Cofactor biosynthesis; 7,8-dihydroneopterin triphosphate biosynthesis; 7,8-dihydroneopterin triphosphate from GTP: step 1/1.</text>
</comment>